<gene>
    <name evidence="2" type="ORF">DY000_02010651</name>
</gene>
<proteinExistence type="predicted"/>
<evidence type="ECO:0000313" key="3">
    <source>
        <dbReference type="Proteomes" id="UP000266723"/>
    </source>
</evidence>
<dbReference type="Proteomes" id="UP000266723">
    <property type="component" value="Unassembled WGS sequence"/>
</dbReference>
<feature type="region of interest" description="Disordered" evidence="1">
    <location>
        <begin position="203"/>
        <end position="237"/>
    </location>
</feature>
<protein>
    <submittedName>
        <fullName evidence="2">Uncharacterized protein</fullName>
    </submittedName>
</protein>
<feature type="compositionally biased region" description="Polar residues" evidence="1">
    <location>
        <begin position="1"/>
        <end position="26"/>
    </location>
</feature>
<feature type="compositionally biased region" description="Basic and acidic residues" evidence="1">
    <location>
        <begin position="216"/>
        <end position="227"/>
    </location>
</feature>
<feature type="compositionally biased region" description="Basic and acidic residues" evidence="1">
    <location>
        <begin position="33"/>
        <end position="50"/>
    </location>
</feature>
<reference evidence="2 3" key="1">
    <citation type="journal article" date="2020" name="BMC Genomics">
        <title>Intraspecific diversification of the crop wild relative Brassica cretica Lam. using demographic model selection.</title>
        <authorList>
            <person name="Kioukis A."/>
            <person name="Michalopoulou V.A."/>
            <person name="Briers L."/>
            <person name="Pirintsos S."/>
            <person name="Studholme D.J."/>
            <person name="Pavlidis P."/>
            <person name="Sarris P.F."/>
        </authorList>
    </citation>
    <scope>NUCLEOTIDE SEQUENCE [LARGE SCALE GENOMIC DNA]</scope>
    <source>
        <strain evidence="3">cv. PFS-1207/04</strain>
    </source>
</reference>
<organism evidence="2 3">
    <name type="scientific">Brassica cretica</name>
    <name type="common">Mustard</name>
    <dbReference type="NCBI Taxonomy" id="69181"/>
    <lineage>
        <taxon>Eukaryota</taxon>
        <taxon>Viridiplantae</taxon>
        <taxon>Streptophyta</taxon>
        <taxon>Embryophyta</taxon>
        <taxon>Tracheophyta</taxon>
        <taxon>Spermatophyta</taxon>
        <taxon>Magnoliopsida</taxon>
        <taxon>eudicotyledons</taxon>
        <taxon>Gunneridae</taxon>
        <taxon>Pentapetalae</taxon>
        <taxon>rosids</taxon>
        <taxon>malvids</taxon>
        <taxon>Brassicales</taxon>
        <taxon>Brassicaceae</taxon>
        <taxon>Brassiceae</taxon>
        <taxon>Brassica</taxon>
    </lineage>
</organism>
<evidence type="ECO:0000256" key="1">
    <source>
        <dbReference type="SAM" id="MobiDB-lite"/>
    </source>
</evidence>
<feature type="region of interest" description="Disordered" evidence="1">
    <location>
        <begin position="1"/>
        <end position="58"/>
    </location>
</feature>
<name>A0ABQ7CCY7_BRACR</name>
<dbReference type="EMBL" id="QGKV02000832">
    <property type="protein sequence ID" value="KAF3550071.1"/>
    <property type="molecule type" value="Genomic_DNA"/>
</dbReference>
<accession>A0ABQ7CCY7</accession>
<evidence type="ECO:0000313" key="2">
    <source>
        <dbReference type="EMBL" id="KAF3550071.1"/>
    </source>
</evidence>
<feature type="compositionally biased region" description="Acidic residues" evidence="1">
    <location>
        <begin position="228"/>
        <end position="237"/>
    </location>
</feature>
<comment type="caution">
    <text evidence="2">The sequence shown here is derived from an EMBL/GenBank/DDBJ whole genome shotgun (WGS) entry which is preliminary data.</text>
</comment>
<sequence length="237" mass="26391">MLKKQSAYQHVNSYSNRISTVSSSPRFSRRRHDRAESHEDPAQTEGDPRHSPSGSPETANLILVSRNLKLIDLGSVGGGDLMIAIANPKRIVRVILMRKVRDNIVEGRLRVRGLGDLMIAMVNMKRVRVMIPMRKIGNYEEGQVLGRREDTVILMRAAMHRGGRSSQAMVPTREIGDEEQVRRRSEDIGVRAATLVLLGKNVAGQRAGGDGSGTDLKAKLEESVKEPELDEEEMNKF</sequence>
<keyword evidence="3" id="KW-1185">Reference proteome</keyword>